<dbReference type="Pfam" id="PF00535">
    <property type="entry name" value="Glycos_transf_2"/>
    <property type="match status" value="1"/>
</dbReference>
<keyword evidence="4 7" id="KW-0808">Transferase</keyword>
<evidence type="ECO:0000256" key="1">
    <source>
        <dbReference type="ARBA" id="ARBA00001946"/>
    </source>
</evidence>
<feature type="domain" description="Glycosyltransferase 2-like" evidence="6">
    <location>
        <begin position="5"/>
        <end position="151"/>
    </location>
</feature>
<evidence type="ECO:0000256" key="3">
    <source>
        <dbReference type="ARBA" id="ARBA00022676"/>
    </source>
</evidence>
<dbReference type="GO" id="GO:0016757">
    <property type="term" value="F:glycosyltransferase activity"/>
    <property type="evidence" value="ECO:0007669"/>
    <property type="project" value="UniProtKB-KW"/>
</dbReference>
<dbReference type="PANTHER" id="PTHR48090:SF10">
    <property type="entry name" value="GLUCOSYL-3-PHOSPHOGLYCERATE SYNTHASE"/>
    <property type="match status" value="1"/>
</dbReference>
<organism evidence="7 8">
    <name type="scientific">Candidatus Staskawiczbacteria bacterium CG10_big_fil_rev_8_21_14_0_10_38_10</name>
    <dbReference type="NCBI Taxonomy" id="1974891"/>
    <lineage>
        <taxon>Bacteria</taxon>
        <taxon>Candidatus Staskawicziibacteriota</taxon>
    </lineage>
</organism>
<keyword evidence="3" id="KW-0328">Glycosyltransferase</keyword>
<dbReference type="InterPro" id="IPR050256">
    <property type="entry name" value="Glycosyltransferase_2"/>
</dbReference>
<evidence type="ECO:0000256" key="4">
    <source>
        <dbReference type="ARBA" id="ARBA00022679"/>
    </source>
</evidence>
<evidence type="ECO:0000313" key="7">
    <source>
        <dbReference type="EMBL" id="PJE69427.1"/>
    </source>
</evidence>
<dbReference type="InterPro" id="IPR001173">
    <property type="entry name" value="Glyco_trans_2-like"/>
</dbReference>
<evidence type="ECO:0000256" key="5">
    <source>
        <dbReference type="ARBA" id="ARBA00022842"/>
    </source>
</evidence>
<sequence>MKVTAVVAAYNEEENIGNVLKVLLSSKDLDEVIVVDDGSKDRTAEIAERLGARVIRISPNQGKGNAMKEGIKQTDAEIIAFFDADLTGLTQKHIPQLITPVLEGKAVECVGLRDRWWFFPEFLAKLDPLLAIGGERVMKRFVFEKIPFKFMKGFMVETSINYYCSVKKLPVLYVKLKGLNQVIKEKKWGIISGFLARLKMILQILKIRAQIITHRKEFEALDADGQ</sequence>
<dbReference type="CDD" id="cd04179">
    <property type="entry name" value="DPM_DPG-synthase_like"/>
    <property type="match status" value="1"/>
</dbReference>
<comment type="similarity">
    <text evidence="2">Belongs to the glycosyltransferase 2 family.</text>
</comment>
<keyword evidence="5" id="KW-0460">Magnesium</keyword>
<comment type="caution">
    <text evidence="7">The sequence shown here is derived from an EMBL/GenBank/DDBJ whole genome shotgun (WGS) entry which is preliminary data.</text>
</comment>
<comment type="cofactor">
    <cofactor evidence="1">
        <name>Mg(2+)</name>
        <dbReference type="ChEBI" id="CHEBI:18420"/>
    </cofactor>
</comment>
<protein>
    <submittedName>
        <fullName evidence="7">Glycosyl transferase family 2</fullName>
    </submittedName>
</protein>
<evidence type="ECO:0000256" key="2">
    <source>
        <dbReference type="ARBA" id="ARBA00006739"/>
    </source>
</evidence>
<dbReference type="PANTHER" id="PTHR48090">
    <property type="entry name" value="UNDECAPRENYL-PHOSPHATE 4-DEOXY-4-FORMAMIDO-L-ARABINOSE TRANSFERASE-RELATED"/>
    <property type="match status" value="1"/>
</dbReference>
<evidence type="ECO:0000313" key="8">
    <source>
        <dbReference type="Proteomes" id="UP000236946"/>
    </source>
</evidence>
<dbReference type="EMBL" id="PFEN01000040">
    <property type="protein sequence ID" value="PJE69427.1"/>
    <property type="molecule type" value="Genomic_DNA"/>
</dbReference>
<gene>
    <name evidence="7" type="ORF">COU98_02145</name>
</gene>
<dbReference type="Proteomes" id="UP000236946">
    <property type="component" value="Unassembled WGS sequence"/>
</dbReference>
<dbReference type="AlphaFoldDB" id="A0A2H9T175"/>
<name>A0A2H9T175_9BACT</name>
<proteinExistence type="inferred from homology"/>
<dbReference type="SUPFAM" id="SSF53448">
    <property type="entry name" value="Nucleotide-diphospho-sugar transferases"/>
    <property type="match status" value="1"/>
</dbReference>
<dbReference type="Gene3D" id="3.90.550.10">
    <property type="entry name" value="Spore Coat Polysaccharide Biosynthesis Protein SpsA, Chain A"/>
    <property type="match status" value="1"/>
</dbReference>
<evidence type="ECO:0000259" key="6">
    <source>
        <dbReference type="Pfam" id="PF00535"/>
    </source>
</evidence>
<accession>A0A2H9T175</accession>
<dbReference type="InterPro" id="IPR029044">
    <property type="entry name" value="Nucleotide-diphossugar_trans"/>
</dbReference>
<reference evidence="8" key="1">
    <citation type="submission" date="2017-09" db="EMBL/GenBank/DDBJ databases">
        <title>Depth-based differentiation of microbial function through sediment-hosted aquifers and enrichment of novel symbionts in the deep terrestrial subsurface.</title>
        <authorList>
            <person name="Probst A.J."/>
            <person name="Ladd B."/>
            <person name="Jarett J.K."/>
            <person name="Geller-Mcgrath D.E."/>
            <person name="Sieber C.M.K."/>
            <person name="Emerson J.B."/>
            <person name="Anantharaman K."/>
            <person name="Thomas B.C."/>
            <person name="Malmstrom R."/>
            <person name="Stieglmeier M."/>
            <person name="Klingl A."/>
            <person name="Woyke T."/>
            <person name="Ryan C.M."/>
            <person name="Banfield J.F."/>
        </authorList>
    </citation>
    <scope>NUCLEOTIDE SEQUENCE [LARGE SCALE GENOMIC DNA]</scope>
</reference>